<evidence type="ECO:0000256" key="5">
    <source>
        <dbReference type="ARBA" id="ARBA00023136"/>
    </source>
</evidence>
<sequence length="408" mass="45382">MARSGYCYRDVLPFMAMIMVECTNVGLSTIYKAAVSRGLSFHVFMVYSYAISSLVLFPLSFIFHSHRKTTLPPFSVGLLSRFFVLGLLGFLTQYLGYKGIDYSNPTLGSAMSNLTPATTFVLAILFGMEKLALRSLSSQVKIVGTIVSITGAFVVVLYAGPVLIAMHSTQKFATVTISLHESETSAESNWIIGGTLLAASYIIAAIWYIYQAKVIKDYPAELVVVFFYNLFCCIISTPVCLITEPNLSAWKVKPNVELISILYAGIMGSGFGILVHTWGLHVKGPVYVALFKPLSIAIAAFMGVIFLGDNLYLGRYWTLEEINDYGFLFFVFPKLFFHLHHQHYEIKNIHDNVANKLLGDQVAISGLGKQGLQVIVINFQQPSQPQQYDKDDKSNTRKFEEDMIPSLS</sequence>
<dbReference type="PANTHER" id="PTHR31218">
    <property type="entry name" value="WAT1-RELATED PROTEIN"/>
    <property type="match status" value="1"/>
</dbReference>
<feature type="domain" description="EamA" evidence="8">
    <location>
        <begin position="193"/>
        <end position="313"/>
    </location>
</feature>
<comment type="similarity">
    <text evidence="2 6">Belongs to the drug/metabolite transporter (DMT) superfamily. Plant drug/metabolite exporter (P-DME) (TC 2.A.7.4) family.</text>
</comment>
<feature type="transmembrane region" description="Helical" evidence="6">
    <location>
        <begin position="222"/>
        <end position="244"/>
    </location>
</feature>
<dbReference type="EMBL" id="JBFOLJ010000007">
    <property type="protein sequence ID" value="KAL2523447.1"/>
    <property type="molecule type" value="Genomic_DNA"/>
</dbReference>
<feature type="transmembrane region" description="Helical" evidence="6">
    <location>
        <begin position="140"/>
        <end position="160"/>
    </location>
</feature>
<feature type="transmembrane region" description="Helical" evidence="6">
    <location>
        <begin position="322"/>
        <end position="339"/>
    </location>
</feature>
<keyword evidence="3 6" id="KW-0812">Transmembrane</keyword>
<feature type="region of interest" description="Disordered" evidence="7">
    <location>
        <begin position="383"/>
        <end position="408"/>
    </location>
</feature>
<feature type="transmembrane region" description="Helical" evidence="6">
    <location>
        <begin position="190"/>
        <end position="210"/>
    </location>
</feature>
<evidence type="ECO:0000256" key="3">
    <source>
        <dbReference type="ARBA" id="ARBA00022692"/>
    </source>
</evidence>
<dbReference type="AlphaFoldDB" id="A0ABD1UES3"/>
<feature type="transmembrane region" description="Helical" evidence="6">
    <location>
        <begin position="256"/>
        <end position="275"/>
    </location>
</feature>
<gene>
    <name evidence="9" type="ORF">Fot_27370</name>
</gene>
<evidence type="ECO:0000256" key="4">
    <source>
        <dbReference type="ARBA" id="ARBA00022989"/>
    </source>
</evidence>
<keyword evidence="10" id="KW-1185">Reference proteome</keyword>
<dbReference type="SUPFAM" id="SSF103481">
    <property type="entry name" value="Multidrug resistance efflux transporter EmrE"/>
    <property type="match status" value="2"/>
</dbReference>
<dbReference type="Pfam" id="PF00892">
    <property type="entry name" value="EamA"/>
    <property type="match status" value="2"/>
</dbReference>
<dbReference type="InterPro" id="IPR030184">
    <property type="entry name" value="WAT1-related"/>
</dbReference>
<keyword evidence="4 6" id="KW-1133">Transmembrane helix</keyword>
<feature type="transmembrane region" description="Helical" evidence="6">
    <location>
        <begin position="43"/>
        <end position="63"/>
    </location>
</feature>
<dbReference type="Proteomes" id="UP001604277">
    <property type="component" value="Unassembled WGS sequence"/>
</dbReference>
<organism evidence="9 10">
    <name type="scientific">Forsythia ovata</name>
    <dbReference type="NCBI Taxonomy" id="205694"/>
    <lineage>
        <taxon>Eukaryota</taxon>
        <taxon>Viridiplantae</taxon>
        <taxon>Streptophyta</taxon>
        <taxon>Embryophyta</taxon>
        <taxon>Tracheophyta</taxon>
        <taxon>Spermatophyta</taxon>
        <taxon>Magnoliopsida</taxon>
        <taxon>eudicotyledons</taxon>
        <taxon>Gunneridae</taxon>
        <taxon>Pentapetalae</taxon>
        <taxon>asterids</taxon>
        <taxon>lamiids</taxon>
        <taxon>Lamiales</taxon>
        <taxon>Oleaceae</taxon>
        <taxon>Forsythieae</taxon>
        <taxon>Forsythia</taxon>
    </lineage>
</organism>
<evidence type="ECO:0000259" key="8">
    <source>
        <dbReference type="Pfam" id="PF00892"/>
    </source>
</evidence>
<keyword evidence="5 6" id="KW-0472">Membrane</keyword>
<protein>
    <recommendedName>
        <fullName evidence="6">WAT1-related protein</fullName>
    </recommendedName>
</protein>
<evidence type="ECO:0000256" key="1">
    <source>
        <dbReference type="ARBA" id="ARBA00004141"/>
    </source>
</evidence>
<comment type="subcellular location">
    <subcellularLocation>
        <location evidence="1 6">Membrane</location>
        <topology evidence="1 6">Multi-pass membrane protein</topology>
    </subcellularLocation>
</comment>
<evidence type="ECO:0000313" key="9">
    <source>
        <dbReference type="EMBL" id="KAL2523447.1"/>
    </source>
</evidence>
<evidence type="ECO:0000256" key="2">
    <source>
        <dbReference type="ARBA" id="ARBA00007635"/>
    </source>
</evidence>
<evidence type="ECO:0000313" key="10">
    <source>
        <dbReference type="Proteomes" id="UP001604277"/>
    </source>
</evidence>
<feature type="compositionally biased region" description="Basic and acidic residues" evidence="7">
    <location>
        <begin position="388"/>
        <end position="401"/>
    </location>
</feature>
<feature type="domain" description="EamA" evidence="8">
    <location>
        <begin position="18"/>
        <end position="156"/>
    </location>
</feature>
<feature type="transmembrane region" description="Helical" evidence="6">
    <location>
        <begin position="287"/>
        <end position="307"/>
    </location>
</feature>
<name>A0ABD1UES3_9LAMI</name>
<evidence type="ECO:0000256" key="6">
    <source>
        <dbReference type="RuleBase" id="RU363077"/>
    </source>
</evidence>
<dbReference type="GO" id="GO:0016020">
    <property type="term" value="C:membrane"/>
    <property type="evidence" value="ECO:0007669"/>
    <property type="project" value="UniProtKB-SubCell"/>
</dbReference>
<accession>A0ABD1UES3</accession>
<comment type="caution">
    <text evidence="9">The sequence shown here is derived from an EMBL/GenBank/DDBJ whole genome shotgun (WGS) entry which is preliminary data.</text>
</comment>
<dbReference type="InterPro" id="IPR037185">
    <property type="entry name" value="EmrE-like"/>
</dbReference>
<feature type="transmembrane region" description="Helical" evidence="6">
    <location>
        <begin position="107"/>
        <end position="128"/>
    </location>
</feature>
<reference evidence="10" key="1">
    <citation type="submission" date="2024-07" db="EMBL/GenBank/DDBJ databases">
        <title>Two chromosome-level genome assemblies of Korean endemic species Abeliophyllum distichum and Forsythia ovata (Oleaceae).</title>
        <authorList>
            <person name="Jang H."/>
        </authorList>
    </citation>
    <scope>NUCLEOTIDE SEQUENCE [LARGE SCALE GENOMIC DNA]</scope>
</reference>
<evidence type="ECO:0000256" key="7">
    <source>
        <dbReference type="SAM" id="MobiDB-lite"/>
    </source>
</evidence>
<proteinExistence type="inferred from homology"/>
<feature type="transmembrane region" description="Helical" evidence="6">
    <location>
        <begin position="12"/>
        <end position="31"/>
    </location>
</feature>
<feature type="transmembrane region" description="Helical" evidence="6">
    <location>
        <begin position="75"/>
        <end position="95"/>
    </location>
</feature>
<dbReference type="InterPro" id="IPR000620">
    <property type="entry name" value="EamA_dom"/>
</dbReference>